<feature type="compositionally biased region" description="Basic and acidic residues" evidence="6">
    <location>
        <begin position="180"/>
        <end position="189"/>
    </location>
</feature>
<dbReference type="Pfam" id="PF07690">
    <property type="entry name" value="MFS_1"/>
    <property type="match status" value="1"/>
</dbReference>
<evidence type="ECO:0000256" key="6">
    <source>
        <dbReference type="SAM" id="MobiDB-lite"/>
    </source>
</evidence>
<dbReference type="PROSITE" id="PS50850">
    <property type="entry name" value="MFS"/>
    <property type="match status" value="1"/>
</dbReference>
<dbReference type="OrthoDB" id="3639251at2759"/>
<evidence type="ECO:0000313" key="10">
    <source>
        <dbReference type="Proteomes" id="UP000738325"/>
    </source>
</evidence>
<feature type="compositionally biased region" description="Polar residues" evidence="6">
    <location>
        <begin position="14"/>
        <end position="27"/>
    </location>
</feature>
<feature type="compositionally biased region" description="Polar residues" evidence="6">
    <location>
        <begin position="40"/>
        <end position="62"/>
    </location>
</feature>
<feature type="transmembrane region" description="Helical" evidence="7">
    <location>
        <begin position="376"/>
        <end position="399"/>
    </location>
</feature>
<feature type="compositionally biased region" description="Gly residues" evidence="6">
    <location>
        <begin position="214"/>
        <end position="229"/>
    </location>
</feature>
<feature type="transmembrane region" description="Helical" evidence="7">
    <location>
        <begin position="322"/>
        <end position="343"/>
    </location>
</feature>
<gene>
    <name evidence="9" type="ORF">BGZ99_008808</name>
</gene>
<dbReference type="Proteomes" id="UP000738325">
    <property type="component" value="Unassembled WGS sequence"/>
</dbReference>
<feature type="compositionally biased region" description="Polar residues" evidence="6">
    <location>
        <begin position="94"/>
        <end position="104"/>
    </location>
</feature>
<evidence type="ECO:0000256" key="1">
    <source>
        <dbReference type="ARBA" id="ARBA00004141"/>
    </source>
</evidence>
<feature type="transmembrane region" description="Helical" evidence="7">
    <location>
        <begin position="513"/>
        <end position="539"/>
    </location>
</feature>
<comment type="caution">
    <text evidence="9">The sequence shown here is derived from an EMBL/GenBank/DDBJ whole genome shotgun (WGS) entry which is preliminary data.</text>
</comment>
<evidence type="ECO:0000259" key="8">
    <source>
        <dbReference type="PROSITE" id="PS50850"/>
    </source>
</evidence>
<evidence type="ECO:0000256" key="4">
    <source>
        <dbReference type="ARBA" id="ARBA00022989"/>
    </source>
</evidence>
<feature type="transmembrane region" description="Helical" evidence="7">
    <location>
        <begin position="611"/>
        <end position="632"/>
    </location>
</feature>
<dbReference type="InterPro" id="IPR036259">
    <property type="entry name" value="MFS_trans_sf"/>
</dbReference>
<dbReference type="PANTHER" id="PTHR43791">
    <property type="entry name" value="PERMEASE-RELATED"/>
    <property type="match status" value="1"/>
</dbReference>
<dbReference type="InterPro" id="IPR020846">
    <property type="entry name" value="MFS_dom"/>
</dbReference>
<feature type="transmembrane region" description="Helical" evidence="7">
    <location>
        <begin position="443"/>
        <end position="465"/>
    </location>
</feature>
<dbReference type="SUPFAM" id="SSF103473">
    <property type="entry name" value="MFS general substrate transporter"/>
    <property type="match status" value="1"/>
</dbReference>
<dbReference type="Gene3D" id="1.20.1250.20">
    <property type="entry name" value="MFS general substrate transporter like domains"/>
    <property type="match status" value="1"/>
</dbReference>
<feature type="region of interest" description="Disordered" evidence="6">
    <location>
        <begin position="1"/>
        <end position="230"/>
    </location>
</feature>
<evidence type="ECO:0000256" key="2">
    <source>
        <dbReference type="ARBA" id="ARBA00022448"/>
    </source>
</evidence>
<dbReference type="InterPro" id="IPR011701">
    <property type="entry name" value="MFS"/>
</dbReference>
<evidence type="ECO:0000313" key="9">
    <source>
        <dbReference type="EMBL" id="KAG0326899.1"/>
    </source>
</evidence>
<keyword evidence="3 7" id="KW-0812">Transmembrane</keyword>
<dbReference type="PANTHER" id="PTHR43791:SF36">
    <property type="entry name" value="TRANSPORTER, PUTATIVE (AFU_ORTHOLOGUE AFUA_6G08340)-RELATED"/>
    <property type="match status" value="1"/>
</dbReference>
<dbReference type="GO" id="GO:0022857">
    <property type="term" value="F:transmembrane transporter activity"/>
    <property type="evidence" value="ECO:0007669"/>
    <property type="project" value="InterPro"/>
</dbReference>
<dbReference type="FunFam" id="1.20.1250.20:FF:000018">
    <property type="entry name" value="MFS transporter permease"/>
    <property type="match status" value="1"/>
</dbReference>
<dbReference type="AlphaFoldDB" id="A0A9P6RST3"/>
<sequence>MSYPNPPNIDITVTPCTGPSTADTSFPSPGGTGILDHRSYNATQSHPRSDESLPSTISQLPSSAVGDKTEVDEETFNPVHLDDRDVSDDEANNIDFSTNGNLTRTYDLDQGGADPKSIPRAIPHRQIRHADPSPTFGKNYKSREKIQQYKASRVHPDRQGPHSQQHQYHQEHQQQNGQVDVERRDDESYRSCGSRGTMGGHNFSHEAPPPVEGQLGGEGQLGAEGGPGGQLEMYRTRSYLSRLSYERGFDEYEKQGSGYYGDGSTFRPDPEYEKKVVKKLDKNLLPLLGILYLFSYLDRVNIGNARLFGLEDDVKLSDGQYNIALAAFFLSYCIFEMPSNMVLVRVGPRVWIPTLMLVWGGISLALAWVTSFTGLVIARFALGAAEAGFVPGVLFYLTLFYKRSEHSFRMAIFLCFNILAGATGGLLAAGISHLTGKLGLQGWQWIFILEAIPTMLLAVVTWFVMSPSPDKAKFLTAEERVYAANRILMDTDIRPTPEASWKQTKSALMDSRIYLLCLCYFFLSSAHSGVVMFLPTLILDMGFKAYLSVMLALSGMVPAGVVLTSWLTNNVIGHTRRATALAMIVSSGSLGSMVGTQIYRASDAPRYQHGHLIMASMLLLMILTATVLRTILARENRRRDKNLTKGLTLIQFMSDGQFSEVGDHPNFRYTL</sequence>
<evidence type="ECO:0000256" key="5">
    <source>
        <dbReference type="ARBA" id="ARBA00023136"/>
    </source>
</evidence>
<dbReference type="EMBL" id="JAAAIP010000070">
    <property type="protein sequence ID" value="KAG0326899.1"/>
    <property type="molecule type" value="Genomic_DNA"/>
</dbReference>
<keyword evidence="4 7" id="KW-1133">Transmembrane helix</keyword>
<keyword evidence="10" id="KW-1185">Reference proteome</keyword>
<proteinExistence type="predicted"/>
<keyword evidence="2" id="KW-0813">Transport</keyword>
<organism evidence="9 10">
    <name type="scientific">Dissophora globulifera</name>
    <dbReference type="NCBI Taxonomy" id="979702"/>
    <lineage>
        <taxon>Eukaryota</taxon>
        <taxon>Fungi</taxon>
        <taxon>Fungi incertae sedis</taxon>
        <taxon>Mucoromycota</taxon>
        <taxon>Mortierellomycotina</taxon>
        <taxon>Mortierellomycetes</taxon>
        <taxon>Mortierellales</taxon>
        <taxon>Mortierellaceae</taxon>
        <taxon>Dissophora</taxon>
    </lineage>
</organism>
<feature type="transmembrane region" description="Helical" evidence="7">
    <location>
        <begin position="545"/>
        <end position="567"/>
    </location>
</feature>
<evidence type="ECO:0000256" key="3">
    <source>
        <dbReference type="ARBA" id="ARBA00022692"/>
    </source>
</evidence>
<dbReference type="GO" id="GO:0016020">
    <property type="term" value="C:membrane"/>
    <property type="evidence" value="ECO:0007669"/>
    <property type="project" value="UniProtKB-SubCell"/>
</dbReference>
<feature type="transmembrane region" description="Helical" evidence="7">
    <location>
        <begin position="284"/>
        <end position="302"/>
    </location>
</feature>
<feature type="transmembrane region" description="Helical" evidence="7">
    <location>
        <begin position="411"/>
        <end position="431"/>
    </location>
</feature>
<reference evidence="9" key="1">
    <citation type="journal article" date="2020" name="Fungal Divers.">
        <title>Resolving the Mortierellaceae phylogeny through synthesis of multi-gene phylogenetics and phylogenomics.</title>
        <authorList>
            <person name="Vandepol N."/>
            <person name="Liber J."/>
            <person name="Desiro A."/>
            <person name="Na H."/>
            <person name="Kennedy M."/>
            <person name="Barry K."/>
            <person name="Grigoriev I.V."/>
            <person name="Miller A.N."/>
            <person name="O'Donnell K."/>
            <person name="Stajich J.E."/>
            <person name="Bonito G."/>
        </authorList>
    </citation>
    <scope>NUCLEOTIDE SEQUENCE</scope>
    <source>
        <strain evidence="9">REB-010B</strain>
    </source>
</reference>
<protein>
    <recommendedName>
        <fullName evidence="8">Major facilitator superfamily (MFS) profile domain-containing protein</fullName>
    </recommendedName>
</protein>
<feature type="transmembrane region" description="Helical" evidence="7">
    <location>
        <begin position="350"/>
        <end position="370"/>
    </location>
</feature>
<feature type="domain" description="Major facilitator superfamily (MFS) profile" evidence="8">
    <location>
        <begin position="284"/>
        <end position="671"/>
    </location>
</feature>
<accession>A0A9P6RST3</accession>
<name>A0A9P6RST3_9FUNG</name>
<comment type="subcellular location">
    <subcellularLocation>
        <location evidence="1">Membrane</location>
        <topology evidence="1">Multi-pass membrane protein</topology>
    </subcellularLocation>
</comment>
<evidence type="ECO:0000256" key="7">
    <source>
        <dbReference type="SAM" id="Phobius"/>
    </source>
</evidence>
<feature type="compositionally biased region" description="Low complexity" evidence="6">
    <location>
        <begin position="162"/>
        <end position="178"/>
    </location>
</feature>
<keyword evidence="5 7" id="KW-0472">Membrane</keyword>
<feature type="transmembrane region" description="Helical" evidence="7">
    <location>
        <begin position="579"/>
        <end position="599"/>
    </location>
</feature>